<accession>A0A7X9E6Y9</accession>
<gene>
    <name evidence="1" type="ORF">GYA37_02240</name>
</gene>
<protein>
    <submittedName>
        <fullName evidence="1">AbiV family abortive infection protein</fullName>
    </submittedName>
</protein>
<dbReference type="Proteomes" id="UP000590542">
    <property type="component" value="Unassembled WGS sequence"/>
</dbReference>
<comment type="caution">
    <text evidence="1">The sequence shown here is derived from an EMBL/GenBank/DDBJ whole genome shotgun (WGS) entry which is preliminary data.</text>
</comment>
<name>A0A7X9E6Y9_UNCKA</name>
<evidence type="ECO:0000313" key="1">
    <source>
        <dbReference type="EMBL" id="NMB91649.1"/>
    </source>
</evidence>
<dbReference type="Pfam" id="PF18728">
    <property type="entry name" value="HEPN_AbiV"/>
    <property type="match status" value="1"/>
</dbReference>
<reference evidence="1 2" key="1">
    <citation type="journal article" date="2020" name="Biotechnol. Biofuels">
        <title>New insights from the biogas microbiome by comprehensive genome-resolved metagenomics of nearly 1600 species originating from multiple anaerobic digesters.</title>
        <authorList>
            <person name="Campanaro S."/>
            <person name="Treu L."/>
            <person name="Rodriguez-R L.M."/>
            <person name="Kovalovszki A."/>
            <person name="Ziels R.M."/>
            <person name="Maus I."/>
            <person name="Zhu X."/>
            <person name="Kougias P.G."/>
            <person name="Basile A."/>
            <person name="Luo G."/>
            <person name="Schluter A."/>
            <person name="Konstantinidis K.T."/>
            <person name="Angelidaki I."/>
        </authorList>
    </citation>
    <scope>NUCLEOTIDE SEQUENCE [LARGE SCALE GENOMIC DNA]</scope>
    <source>
        <strain evidence="1">AS27yjCOA_202</strain>
    </source>
</reference>
<sequence>MSTKLNYESIANRARNNALDLLLEAKLLAENERFARAFFLACLSLEELGKSQMTLDYAAGLITRDNLEKAFAGGKAHALKLAYQHRWMELKNIGRVTASIKYNLQEGERLQKLKELAVYTAEKKNPEQDWKALAEEEVKFVDDWFYDIMYAEWLNSPKRGSKSLWK</sequence>
<evidence type="ECO:0000313" key="2">
    <source>
        <dbReference type="Proteomes" id="UP000590542"/>
    </source>
</evidence>
<proteinExistence type="predicted"/>
<organism evidence="1 2">
    <name type="scientific">candidate division WWE3 bacterium</name>
    <dbReference type="NCBI Taxonomy" id="2053526"/>
    <lineage>
        <taxon>Bacteria</taxon>
        <taxon>Katanobacteria</taxon>
    </lineage>
</organism>
<dbReference type="InterPro" id="IPR030987">
    <property type="entry name" value="AbiV"/>
</dbReference>
<dbReference type="NCBIfam" id="TIGR04498">
    <property type="entry name" value="AbiV_defense"/>
    <property type="match status" value="1"/>
</dbReference>
<dbReference type="EMBL" id="JAAZNV010000007">
    <property type="protein sequence ID" value="NMB91649.1"/>
    <property type="molecule type" value="Genomic_DNA"/>
</dbReference>
<dbReference type="AlphaFoldDB" id="A0A7X9E6Y9"/>